<dbReference type="InterPro" id="IPR038148">
    <property type="entry name" value="Tn1545/Tn916_Xis"/>
</dbReference>
<protein>
    <recommendedName>
        <fullName evidence="3">DNA-binding protein</fullName>
    </recommendedName>
</protein>
<evidence type="ECO:0000313" key="1">
    <source>
        <dbReference type="EMBL" id="TDA20145.1"/>
    </source>
</evidence>
<proteinExistence type="predicted"/>
<dbReference type="AlphaFoldDB" id="A0A4R4F9A3"/>
<organism evidence="1 2">
    <name type="scientific">Extibacter muris</name>
    <dbReference type="NCBI Taxonomy" id="1796622"/>
    <lineage>
        <taxon>Bacteria</taxon>
        <taxon>Bacillati</taxon>
        <taxon>Bacillota</taxon>
        <taxon>Clostridia</taxon>
        <taxon>Lachnospirales</taxon>
        <taxon>Lachnospiraceae</taxon>
        <taxon>Extibacter</taxon>
    </lineage>
</organism>
<keyword evidence="2" id="KW-1185">Reference proteome</keyword>
<name>A0A4R4F9A3_9FIRM</name>
<dbReference type="Gene3D" id="3.90.105.50">
    <property type="match status" value="1"/>
</dbReference>
<sequence>MNGPKILMNVEETASYLNIGKTKVRELMKENQNVFVVKI</sequence>
<dbReference type="EMBL" id="SMMX01000030">
    <property type="protein sequence ID" value="TDA20145.1"/>
    <property type="molecule type" value="Genomic_DNA"/>
</dbReference>
<comment type="caution">
    <text evidence="1">The sequence shown here is derived from an EMBL/GenBank/DDBJ whole genome shotgun (WGS) entry which is preliminary data.</text>
</comment>
<evidence type="ECO:0008006" key="3">
    <source>
        <dbReference type="Google" id="ProtNLM"/>
    </source>
</evidence>
<gene>
    <name evidence="1" type="ORF">E1963_18545</name>
</gene>
<evidence type="ECO:0000313" key="2">
    <source>
        <dbReference type="Proteomes" id="UP000295710"/>
    </source>
</evidence>
<dbReference type="RefSeq" id="WP_132281376.1">
    <property type="nucleotide sequence ID" value="NZ_JAOBST010000064.1"/>
</dbReference>
<accession>A0A4R4F9A3</accession>
<reference evidence="1 2" key="1">
    <citation type="journal article" date="2016" name="Nat. Microbiol.">
        <title>The Mouse Intestinal Bacterial Collection (miBC) provides host-specific insight into cultured diversity and functional potential of the gut microbiota.</title>
        <authorList>
            <person name="Lagkouvardos I."/>
            <person name="Pukall R."/>
            <person name="Abt B."/>
            <person name="Foesel B.U."/>
            <person name="Meier-Kolthoff J.P."/>
            <person name="Kumar N."/>
            <person name="Bresciani A."/>
            <person name="Martinez I."/>
            <person name="Just S."/>
            <person name="Ziegler C."/>
            <person name="Brugiroux S."/>
            <person name="Garzetti D."/>
            <person name="Wenning M."/>
            <person name="Bui T.P."/>
            <person name="Wang J."/>
            <person name="Hugenholtz F."/>
            <person name="Plugge C.M."/>
            <person name="Peterson D.A."/>
            <person name="Hornef M.W."/>
            <person name="Baines J.F."/>
            <person name="Smidt H."/>
            <person name="Walter J."/>
            <person name="Kristiansen K."/>
            <person name="Nielsen H.B."/>
            <person name="Haller D."/>
            <person name="Overmann J."/>
            <person name="Stecher B."/>
            <person name="Clavel T."/>
        </authorList>
    </citation>
    <scope>NUCLEOTIDE SEQUENCE [LARGE SCALE GENOMIC DNA]</scope>
    <source>
        <strain evidence="1 2">DSM 28560</strain>
    </source>
</reference>
<dbReference type="Proteomes" id="UP000295710">
    <property type="component" value="Unassembled WGS sequence"/>
</dbReference>